<dbReference type="KEGG" id="piv:NCTC13079_00129"/>
<sequence length="236" mass="25778">MMLLYFGAPWVLPQKLALLVPGLLYGVRNEKFRLPALVLFAFYVLASAFTPYGVYVEGALSLGVLWLWWRHTDRRILLPPLLILTAAALATFFAAGAAFSAHSLSRAANGLIGTLVFVFSEELFLRKILRPELPAGPYGALATGLLWGLWHAPLYLTGFYVLTQALRGAAISLLIDAFYDEGGIVTAVAVHALHNALLVPFDGSAVCLSHHLLFLLLVAVGTVVSRNFRYGKGRRL</sequence>
<keyword evidence="3" id="KW-0378">Hydrolase</keyword>
<accession>A0A3S4ZPM9</accession>
<protein>
    <submittedName>
        <fullName evidence="3">CAAX amino terminal protease self- immunity</fullName>
    </submittedName>
</protein>
<dbReference type="RefSeq" id="WP_126464612.1">
    <property type="nucleotide sequence ID" value="NZ_LR134523.1"/>
</dbReference>
<dbReference type="GO" id="GO:0004175">
    <property type="term" value="F:endopeptidase activity"/>
    <property type="evidence" value="ECO:0007669"/>
    <property type="project" value="UniProtKB-ARBA"/>
</dbReference>
<feature type="transmembrane region" description="Helical" evidence="1">
    <location>
        <begin position="107"/>
        <end position="125"/>
    </location>
</feature>
<dbReference type="GO" id="GO:0006508">
    <property type="term" value="P:proteolysis"/>
    <property type="evidence" value="ECO:0007669"/>
    <property type="project" value="UniProtKB-KW"/>
</dbReference>
<organism evidence="3 4">
    <name type="scientific">Aedoeadaptatus ivorii</name>
    <dbReference type="NCBI Taxonomy" id="54006"/>
    <lineage>
        <taxon>Bacteria</taxon>
        <taxon>Bacillati</taxon>
        <taxon>Bacillota</taxon>
        <taxon>Tissierellia</taxon>
        <taxon>Tissierellales</taxon>
        <taxon>Peptoniphilaceae</taxon>
        <taxon>Aedoeadaptatus</taxon>
    </lineage>
</organism>
<feature type="domain" description="CAAX prenyl protease 2/Lysostaphin resistance protein A-like" evidence="2">
    <location>
        <begin position="108"/>
        <end position="197"/>
    </location>
</feature>
<keyword evidence="3" id="KW-0645">Protease</keyword>
<dbReference type="InterPro" id="IPR003675">
    <property type="entry name" value="Rce1/LyrA-like_dom"/>
</dbReference>
<evidence type="ECO:0000313" key="3">
    <source>
        <dbReference type="EMBL" id="VEJ34393.1"/>
    </source>
</evidence>
<dbReference type="GO" id="GO:0080120">
    <property type="term" value="P:CAAX-box protein maturation"/>
    <property type="evidence" value="ECO:0007669"/>
    <property type="project" value="UniProtKB-ARBA"/>
</dbReference>
<name>A0A3S4ZPM9_9FIRM</name>
<reference evidence="3 4" key="1">
    <citation type="submission" date="2018-12" db="EMBL/GenBank/DDBJ databases">
        <authorList>
            <consortium name="Pathogen Informatics"/>
        </authorList>
    </citation>
    <scope>NUCLEOTIDE SEQUENCE [LARGE SCALE GENOMIC DNA]</scope>
    <source>
        <strain evidence="3 4">NCTC13079</strain>
    </source>
</reference>
<keyword evidence="1" id="KW-0472">Membrane</keyword>
<dbReference type="Pfam" id="PF02517">
    <property type="entry name" value="Rce1-like"/>
    <property type="match status" value="1"/>
</dbReference>
<proteinExistence type="predicted"/>
<evidence type="ECO:0000256" key="1">
    <source>
        <dbReference type="SAM" id="Phobius"/>
    </source>
</evidence>
<feature type="transmembrane region" description="Helical" evidence="1">
    <location>
        <begin position="208"/>
        <end position="228"/>
    </location>
</feature>
<keyword evidence="1" id="KW-1133">Transmembrane helix</keyword>
<evidence type="ECO:0000313" key="4">
    <source>
        <dbReference type="Proteomes" id="UP000269544"/>
    </source>
</evidence>
<evidence type="ECO:0000259" key="2">
    <source>
        <dbReference type="Pfam" id="PF02517"/>
    </source>
</evidence>
<dbReference type="Proteomes" id="UP000269544">
    <property type="component" value="Chromosome"/>
</dbReference>
<keyword evidence="4" id="KW-1185">Reference proteome</keyword>
<dbReference type="OrthoDB" id="9777755at2"/>
<feature type="transmembrane region" description="Helical" evidence="1">
    <location>
        <begin position="137"/>
        <end position="156"/>
    </location>
</feature>
<feature type="transmembrane region" description="Helical" evidence="1">
    <location>
        <begin position="81"/>
        <end position="101"/>
    </location>
</feature>
<gene>
    <name evidence="3" type="ORF">NCTC13079_00129</name>
</gene>
<dbReference type="EMBL" id="LR134523">
    <property type="protein sequence ID" value="VEJ34393.1"/>
    <property type="molecule type" value="Genomic_DNA"/>
</dbReference>
<keyword evidence="1" id="KW-0812">Transmembrane</keyword>
<feature type="transmembrane region" description="Helical" evidence="1">
    <location>
        <begin position="41"/>
        <end position="69"/>
    </location>
</feature>
<dbReference type="AlphaFoldDB" id="A0A3S4ZPM9"/>